<sequence length="483" mass="52824">MKRVSYPFVVIVLSIVTIFLLTFSPFTSSAETINATKEPVEIYNPFYVGVFGGFVVPDELKVDNGPSIKLNNSWAAGVKAGYIFPVRWLAAELEYMYLHDQDVYEPGTEYYKSNNLMVNLLLRYPEGMIRPYIGLGAGWSMGEIAGGSLDESFNNYAVQGIAGINLEIIPSLSIDFGYRYFFTECKTPGGDATLGDHILSVGLNYHFGGVKLVPPPPPPPPEPVPVKKCQNVPECCIVDADGCPTDSDKDGVCDGCDKCPDTPEGCVVDENGCPVDSDKDGVCDGRDKCPDTPLGCVVDENGCPKDSDKDGVCDGLDKCPNTPPGCAVDENGCPVDSDKDGVPDCLDKCPDTPEVAKVDKNGCPITAVITLMVQFDYKKWDIKSEYYGEIKKLADFMKKHPNLKATIEGHTCNIASAQYNLELSRKRAESIKKSLIEMEDIDPKRLKAVGFGLTKPIAGNDTEEGRIKNRRVEVHLEVQELRK</sequence>
<keyword evidence="6" id="KW-0406">Ion transport</keyword>
<evidence type="ECO:0000256" key="7">
    <source>
        <dbReference type="ARBA" id="ARBA00023114"/>
    </source>
</evidence>
<keyword evidence="3" id="KW-1134">Transmembrane beta strand</keyword>
<dbReference type="SUPFAM" id="SSF103647">
    <property type="entry name" value="TSP type-3 repeat"/>
    <property type="match status" value="1"/>
</dbReference>
<keyword evidence="7" id="KW-0626">Porin</keyword>
<dbReference type="SUPFAM" id="SSF56925">
    <property type="entry name" value="OMPA-like"/>
    <property type="match status" value="1"/>
</dbReference>
<gene>
    <name evidence="11" type="ORF">ASZ90_007832</name>
</gene>
<dbReference type="AlphaFoldDB" id="A0A0W8FNM8"/>
<feature type="domain" description="OmpA-like" evidence="10">
    <location>
        <begin position="362"/>
        <end position="480"/>
    </location>
</feature>
<protein>
    <submittedName>
        <fullName evidence="11">Outer membrane protein a</fullName>
    </submittedName>
</protein>
<evidence type="ECO:0000256" key="5">
    <source>
        <dbReference type="ARBA" id="ARBA00022729"/>
    </source>
</evidence>
<proteinExistence type="predicted"/>
<dbReference type="CDD" id="cd07185">
    <property type="entry name" value="OmpA_C-like"/>
    <property type="match status" value="1"/>
</dbReference>
<dbReference type="PROSITE" id="PS51123">
    <property type="entry name" value="OMPA_2"/>
    <property type="match status" value="1"/>
</dbReference>
<dbReference type="GO" id="GO:0046930">
    <property type="term" value="C:pore complex"/>
    <property type="evidence" value="ECO:0007669"/>
    <property type="project" value="UniProtKB-KW"/>
</dbReference>
<evidence type="ECO:0000256" key="6">
    <source>
        <dbReference type="ARBA" id="ARBA00023065"/>
    </source>
</evidence>
<comment type="caution">
    <text evidence="11">The sequence shown here is derived from an EMBL/GenBank/DDBJ whole genome shotgun (WGS) entry which is preliminary data.</text>
</comment>
<dbReference type="Gene3D" id="3.30.1330.60">
    <property type="entry name" value="OmpA-like domain"/>
    <property type="match status" value="1"/>
</dbReference>
<comment type="subcellular location">
    <subcellularLocation>
        <location evidence="1">Cell outer membrane</location>
        <topology evidence="1">Multi-pass membrane protein</topology>
    </subcellularLocation>
</comment>
<name>A0A0W8FNM8_9ZZZZ</name>
<keyword evidence="9" id="KW-0998">Cell outer membrane</keyword>
<dbReference type="EMBL" id="LNQE01000971">
    <property type="protein sequence ID" value="KUG22388.1"/>
    <property type="molecule type" value="Genomic_DNA"/>
</dbReference>
<dbReference type="SUPFAM" id="SSF103088">
    <property type="entry name" value="OmpA-like"/>
    <property type="match status" value="1"/>
</dbReference>
<reference evidence="11" key="1">
    <citation type="journal article" date="2015" name="Proc. Natl. Acad. Sci. U.S.A.">
        <title>Networks of energetic and metabolic interactions define dynamics in microbial communities.</title>
        <authorList>
            <person name="Embree M."/>
            <person name="Liu J.K."/>
            <person name="Al-Bassam M.M."/>
            <person name="Zengler K."/>
        </authorList>
    </citation>
    <scope>NUCLEOTIDE SEQUENCE</scope>
</reference>
<evidence type="ECO:0000259" key="10">
    <source>
        <dbReference type="PROSITE" id="PS51123"/>
    </source>
</evidence>
<dbReference type="PANTHER" id="PTHR30329:SF21">
    <property type="entry name" value="LIPOPROTEIN YIAD-RELATED"/>
    <property type="match status" value="1"/>
</dbReference>
<dbReference type="Gene3D" id="2.40.160.20">
    <property type="match status" value="1"/>
</dbReference>
<accession>A0A0W8FNM8</accession>
<evidence type="ECO:0000313" key="11">
    <source>
        <dbReference type="EMBL" id="KUG22388.1"/>
    </source>
</evidence>
<evidence type="ECO:0000256" key="9">
    <source>
        <dbReference type="ARBA" id="ARBA00023237"/>
    </source>
</evidence>
<dbReference type="GO" id="GO:0009279">
    <property type="term" value="C:cell outer membrane"/>
    <property type="evidence" value="ECO:0007669"/>
    <property type="project" value="UniProtKB-SubCell"/>
</dbReference>
<evidence type="ECO:0000256" key="3">
    <source>
        <dbReference type="ARBA" id="ARBA00022452"/>
    </source>
</evidence>
<dbReference type="PANTHER" id="PTHR30329">
    <property type="entry name" value="STATOR ELEMENT OF FLAGELLAR MOTOR COMPLEX"/>
    <property type="match status" value="1"/>
</dbReference>
<dbReference type="InterPro" id="IPR027385">
    <property type="entry name" value="Beta-barrel_OMP"/>
</dbReference>
<dbReference type="Gene3D" id="4.10.1080.10">
    <property type="entry name" value="TSP type-3 repeat"/>
    <property type="match status" value="1"/>
</dbReference>
<keyword evidence="4" id="KW-0812">Transmembrane</keyword>
<organism evidence="11">
    <name type="scientific">hydrocarbon metagenome</name>
    <dbReference type="NCBI Taxonomy" id="938273"/>
    <lineage>
        <taxon>unclassified sequences</taxon>
        <taxon>metagenomes</taxon>
        <taxon>ecological metagenomes</taxon>
    </lineage>
</organism>
<evidence type="ECO:0000256" key="2">
    <source>
        <dbReference type="ARBA" id="ARBA00022448"/>
    </source>
</evidence>
<dbReference type="PRINTS" id="PR01021">
    <property type="entry name" value="OMPADOMAIN"/>
</dbReference>
<evidence type="ECO:0000256" key="4">
    <source>
        <dbReference type="ARBA" id="ARBA00022692"/>
    </source>
</evidence>
<dbReference type="InterPro" id="IPR050330">
    <property type="entry name" value="Bact_OuterMem_StrucFunc"/>
</dbReference>
<dbReference type="Pfam" id="PF00691">
    <property type="entry name" value="OmpA"/>
    <property type="match status" value="1"/>
</dbReference>
<dbReference type="GO" id="GO:0005509">
    <property type="term" value="F:calcium ion binding"/>
    <property type="evidence" value="ECO:0007669"/>
    <property type="project" value="InterPro"/>
</dbReference>
<evidence type="ECO:0000256" key="8">
    <source>
        <dbReference type="ARBA" id="ARBA00023136"/>
    </source>
</evidence>
<evidence type="ECO:0000256" key="1">
    <source>
        <dbReference type="ARBA" id="ARBA00004571"/>
    </source>
</evidence>
<dbReference type="InterPro" id="IPR036737">
    <property type="entry name" value="OmpA-like_sf"/>
</dbReference>
<dbReference type="InterPro" id="IPR028974">
    <property type="entry name" value="TSP_type-3_rpt"/>
</dbReference>
<keyword evidence="2" id="KW-0813">Transport</keyword>
<dbReference type="Pfam" id="PF13505">
    <property type="entry name" value="OMP_b-brl"/>
    <property type="match status" value="1"/>
</dbReference>
<dbReference type="InterPro" id="IPR011250">
    <property type="entry name" value="OMP/PagP_B-barrel"/>
</dbReference>
<dbReference type="InterPro" id="IPR006664">
    <property type="entry name" value="OMP_bac"/>
</dbReference>
<dbReference type="InterPro" id="IPR006665">
    <property type="entry name" value="OmpA-like"/>
</dbReference>
<dbReference type="GO" id="GO:0015288">
    <property type="term" value="F:porin activity"/>
    <property type="evidence" value="ECO:0007669"/>
    <property type="project" value="UniProtKB-KW"/>
</dbReference>
<keyword evidence="8" id="KW-0472">Membrane</keyword>
<keyword evidence="5" id="KW-0732">Signal</keyword>
<dbReference type="GO" id="GO:0006811">
    <property type="term" value="P:monoatomic ion transport"/>
    <property type="evidence" value="ECO:0007669"/>
    <property type="project" value="UniProtKB-KW"/>
</dbReference>